<protein>
    <submittedName>
        <fullName evidence="4">Uncharacterized protein</fullName>
    </submittedName>
</protein>
<gene>
    <name evidence="4" type="ORF">U9M48_025871</name>
</gene>
<proteinExistence type="inferred from homology"/>
<dbReference type="Pfam" id="PF00280">
    <property type="entry name" value="potato_inhibit"/>
    <property type="match status" value="1"/>
</dbReference>
<dbReference type="GO" id="GO:0004867">
    <property type="term" value="F:serine-type endopeptidase inhibitor activity"/>
    <property type="evidence" value="ECO:0007669"/>
    <property type="project" value="UniProtKB-KW"/>
</dbReference>
<organism evidence="4 5">
    <name type="scientific">Paspalum notatum var. saurae</name>
    <dbReference type="NCBI Taxonomy" id="547442"/>
    <lineage>
        <taxon>Eukaryota</taxon>
        <taxon>Viridiplantae</taxon>
        <taxon>Streptophyta</taxon>
        <taxon>Embryophyta</taxon>
        <taxon>Tracheophyta</taxon>
        <taxon>Spermatophyta</taxon>
        <taxon>Magnoliopsida</taxon>
        <taxon>Liliopsida</taxon>
        <taxon>Poales</taxon>
        <taxon>Poaceae</taxon>
        <taxon>PACMAD clade</taxon>
        <taxon>Panicoideae</taxon>
        <taxon>Andropogonodae</taxon>
        <taxon>Paspaleae</taxon>
        <taxon>Paspalinae</taxon>
        <taxon>Paspalum</taxon>
    </lineage>
</organism>
<name>A0AAQ3TRD5_PASNO</name>
<dbReference type="Gene3D" id="3.30.10.10">
    <property type="entry name" value="Trypsin Inhibitor V, subunit A"/>
    <property type="match status" value="1"/>
</dbReference>
<evidence type="ECO:0000313" key="5">
    <source>
        <dbReference type="Proteomes" id="UP001341281"/>
    </source>
</evidence>
<reference evidence="4 5" key="1">
    <citation type="submission" date="2024-02" db="EMBL/GenBank/DDBJ databases">
        <title>High-quality chromosome-scale genome assembly of Pensacola bahiagrass (Paspalum notatum Flugge var. saurae).</title>
        <authorList>
            <person name="Vega J.M."/>
            <person name="Podio M."/>
            <person name="Orjuela J."/>
            <person name="Siena L.A."/>
            <person name="Pessino S.C."/>
            <person name="Combes M.C."/>
            <person name="Mariac C."/>
            <person name="Albertini E."/>
            <person name="Pupilli F."/>
            <person name="Ortiz J.P.A."/>
            <person name="Leblanc O."/>
        </authorList>
    </citation>
    <scope>NUCLEOTIDE SEQUENCE [LARGE SCALE GENOMIC DNA]</scope>
    <source>
        <strain evidence="4">R1</strain>
        <tissue evidence="4">Leaf</tissue>
    </source>
</reference>
<dbReference type="AlphaFoldDB" id="A0AAQ3TRD5"/>
<accession>A0AAQ3TRD5</accession>
<dbReference type="SUPFAM" id="SSF54654">
    <property type="entry name" value="CI-2 family of serine protease inhibitors"/>
    <property type="match status" value="1"/>
</dbReference>
<keyword evidence="2" id="KW-0646">Protease inhibitor</keyword>
<dbReference type="InterPro" id="IPR036354">
    <property type="entry name" value="Prot_inh_pot1_sf"/>
</dbReference>
<evidence type="ECO:0000256" key="2">
    <source>
        <dbReference type="ARBA" id="ARBA00022690"/>
    </source>
</evidence>
<dbReference type="PROSITE" id="PS00285">
    <property type="entry name" value="POTATO_INHIBITOR"/>
    <property type="match status" value="1"/>
</dbReference>
<sequence length="80" mass="8580">MAGVAAAVSAKNGDDDLRTSWPEVVGWVAVNAAFKISSDRPDLSIMFFMVDTPLPIDYEANRVIIIFDGGNVVVRTPVIG</sequence>
<keyword evidence="3" id="KW-0722">Serine protease inhibitor</keyword>
<dbReference type="GO" id="GO:0009611">
    <property type="term" value="P:response to wounding"/>
    <property type="evidence" value="ECO:0007669"/>
    <property type="project" value="InterPro"/>
</dbReference>
<evidence type="ECO:0000313" key="4">
    <source>
        <dbReference type="EMBL" id="WVZ78108.1"/>
    </source>
</evidence>
<comment type="similarity">
    <text evidence="1">Belongs to the protease inhibitor I13 (potato type I serine protease inhibitor) family.</text>
</comment>
<dbReference type="PANTHER" id="PTHR33091">
    <property type="entry name" value="PROTEIN, PUTATIVE, EXPRESSED-RELATED"/>
    <property type="match status" value="1"/>
</dbReference>
<evidence type="ECO:0000256" key="1">
    <source>
        <dbReference type="ARBA" id="ARBA00008210"/>
    </source>
</evidence>
<keyword evidence="5" id="KW-1185">Reference proteome</keyword>
<dbReference type="EMBL" id="CP144749">
    <property type="protein sequence ID" value="WVZ78108.1"/>
    <property type="molecule type" value="Genomic_DNA"/>
</dbReference>
<dbReference type="InterPro" id="IPR000864">
    <property type="entry name" value="Prot_inh_pot1"/>
</dbReference>
<dbReference type="Proteomes" id="UP001341281">
    <property type="component" value="Chromosome 05"/>
</dbReference>
<evidence type="ECO:0000256" key="3">
    <source>
        <dbReference type="ARBA" id="ARBA00022900"/>
    </source>
</evidence>
<dbReference type="PANTHER" id="PTHR33091:SF12">
    <property type="entry name" value="OS02G0124200 PROTEIN"/>
    <property type="match status" value="1"/>
</dbReference>